<protein>
    <submittedName>
        <fullName evidence="1">Uncharacterized protein</fullName>
    </submittedName>
</protein>
<reference evidence="1 2" key="1">
    <citation type="submission" date="2016-01" db="EMBL/GenBank/DDBJ databases">
        <title>Draft genome sequence of Clavibacter michiganensis subsp. tessellarius DOAB 609.</title>
        <authorList>
            <person name="Tambong J.T."/>
        </authorList>
    </citation>
    <scope>NUCLEOTIDE SEQUENCE [LARGE SCALE GENOMIC DNA]</scope>
    <source>
        <strain evidence="1 2">DOAB 609</strain>
    </source>
</reference>
<dbReference type="STRING" id="31965.AWH51_05545"/>
<evidence type="ECO:0000313" key="1">
    <source>
        <dbReference type="EMBL" id="KZC95884.1"/>
    </source>
</evidence>
<dbReference type="Proteomes" id="UP000076218">
    <property type="component" value="Unassembled WGS sequence"/>
</dbReference>
<name>A0A154V3Z1_9MICO</name>
<proteinExistence type="predicted"/>
<dbReference type="AlphaFoldDB" id="A0A154V3Z1"/>
<dbReference type="EMBL" id="LQXA01000017">
    <property type="protein sequence ID" value="KZC95884.1"/>
    <property type="molecule type" value="Genomic_DNA"/>
</dbReference>
<comment type="caution">
    <text evidence="1">The sequence shown here is derived from an EMBL/GenBank/DDBJ whole genome shotgun (WGS) entry which is preliminary data.</text>
</comment>
<dbReference type="OrthoDB" id="5123892at2"/>
<accession>A0A154V3Z1</accession>
<organism evidence="1 2">
    <name type="scientific">Clavibacter tessellarius</name>
    <dbReference type="NCBI Taxonomy" id="31965"/>
    <lineage>
        <taxon>Bacteria</taxon>
        <taxon>Bacillati</taxon>
        <taxon>Actinomycetota</taxon>
        <taxon>Actinomycetes</taxon>
        <taxon>Micrococcales</taxon>
        <taxon>Microbacteriaceae</taxon>
        <taxon>Clavibacter</taxon>
    </lineage>
</organism>
<sequence length="160" mass="17237">MRMLEDVVLAWRAHALRHATEAASSATGPCGSCAACDASAFAQHEAIPRDAPHSAMHPLLAALETARAEAAQDARERLYLDSRGPVYRDHPFGMPAFVDYGEHHAEIQQAVDAALARELAPLAPVIRQALDRIVNLRLEELEGEIGPVGEGDGTDPEPLF</sequence>
<gene>
    <name evidence="1" type="ORF">AWH51_05545</name>
</gene>
<evidence type="ECO:0000313" key="2">
    <source>
        <dbReference type="Proteomes" id="UP000076218"/>
    </source>
</evidence>